<comment type="similarity">
    <text evidence="2">Belongs to the bacteroidetes fimbrillin superfamily. FimB/Mfa2 family.</text>
</comment>
<accession>A0A6H0KQW4</accession>
<dbReference type="InterPro" id="IPR014941">
    <property type="entry name" value="FimB/Mfa2/Mfa3"/>
</dbReference>
<keyword evidence="5" id="KW-0564">Palmitate</keyword>
<evidence type="ECO:0000256" key="5">
    <source>
        <dbReference type="ARBA" id="ARBA00023139"/>
    </source>
</evidence>
<protein>
    <submittedName>
        <fullName evidence="8">FimB/Mfa2 family fimbrial subunit</fullName>
    </submittedName>
</protein>
<keyword evidence="3" id="KW-0732">Signal</keyword>
<reference evidence="8 9" key="1">
    <citation type="submission" date="2020-03" db="EMBL/GenBank/DDBJ databases">
        <title>Genomic analysis of Bacteroides faecium CBA7301.</title>
        <authorList>
            <person name="Kim J."/>
            <person name="Roh S.W."/>
        </authorList>
    </citation>
    <scope>NUCLEOTIDE SEQUENCE [LARGE SCALE GENOMIC DNA]</scope>
    <source>
        <strain evidence="8 9">CBA7301</strain>
    </source>
</reference>
<dbReference type="AlphaFoldDB" id="A0A6H0KQW4"/>
<organism evidence="8 9">
    <name type="scientific">Bacteroides faecium</name>
    <dbReference type="NCBI Taxonomy" id="2715212"/>
    <lineage>
        <taxon>Bacteria</taxon>
        <taxon>Pseudomonadati</taxon>
        <taxon>Bacteroidota</taxon>
        <taxon>Bacteroidia</taxon>
        <taxon>Bacteroidales</taxon>
        <taxon>Bacteroidaceae</taxon>
        <taxon>Bacteroides</taxon>
    </lineage>
</organism>
<evidence type="ECO:0000313" key="9">
    <source>
        <dbReference type="Proteomes" id="UP000501780"/>
    </source>
</evidence>
<dbReference type="Pfam" id="PF08842">
    <property type="entry name" value="Mfa2"/>
    <property type="match status" value="1"/>
</dbReference>
<dbReference type="Proteomes" id="UP000501780">
    <property type="component" value="Chromosome"/>
</dbReference>
<dbReference type="KEGG" id="bfc:BacF7301_17550"/>
<gene>
    <name evidence="8" type="ORF">BacF7301_17550</name>
</gene>
<keyword evidence="6" id="KW-0998">Cell outer membrane</keyword>
<evidence type="ECO:0000256" key="3">
    <source>
        <dbReference type="ARBA" id="ARBA00022729"/>
    </source>
</evidence>
<evidence type="ECO:0000256" key="1">
    <source>
        <dbReference type="ARBA" id="ARBA00004442"/>
    </source>
</evidence>
<keyword evidence="4" id="KW-0472">Membrane</keyword>
<evidence type="ECO:0000256" key="6">
    <source>
        <dbReference type="ARBA" id="ARBA00023237"/>
    </source>
</evidence>
<keyword evidence="9" id="KW-1185">Reference proteome</keyword>
<evidence type="ECO:0000313" key="8">
    <source>
        <dbReference type="EMBL" id="QIU95844.1"/>
    </source>
</evidence>
<keyword evidence="7" id="KW-0449">Lipoprotein</keyword>
<sequence>MHFKDNTFYRKRRMVAYISVLLWLITGCVNEDFSGCPQGSFQVAFEYVHHTDNTCPDRFDIDVQQIDLYVFDAAGCFLKCITRKGEPFPKDFRIDPELSAGSYTLVAWGNLTDEVTLQPAFIAGQTTLEQALLSLNAVEDRSVNHKLTPVFHAMKQVEVNDVKEHTEVLSFIKNENHLHLNVKWFEKSGIPCIHRCADGVRVRVVDPKGATYKFDNSVVASGNELTYYPYQGTNNDAWNQFAGVFSLMRLVEGEKLTLLIERLMQDGTIKELYRSDLVELIRMHPYTRIQSELDRQDVYEVEISLIDDLDGDTDTYMQTAVTVSGWTIILQDTEM</sequence>
<dbReference type="PROSITE" id="PS51257">
    <property type="entry name" value="PROKAR_LIPOPROTEIN"/>
    <property type="match status" value="1"/>
</dbReference>
<proteinExistence type="inferred from homology"/>
<evidence type="ECO:0000256" key="4">
    <source>
        <dbReference type="ARBA" id="ARBA00023136"/>
    </source>
</evidence>
<dbReference type="Gene3D" id="2.60.40.2090">
    <property type="match status" value="1"/>
</dbReference>
<evidence type="ECO:0000256" key="7">
    <source>
        <dbReference type="ARBA" id="ARBA00023288"/>
    </source>
</evidence>
<name>A0A6H0KQW4_9BACE</name>
<comment type="subcellular location">
    <subcellularLocation>
        <location evidence="1">Cell outer membrane</location>
    </subcellularLocation>
</comment>
<dbReference type="Gene3D" id="2.60.40.2100">
    <property type="match status" value="1"/>
</dbReference>
<dbReference type="EMBL" id="CP050831">
    <property type="protein sequence ID" value="QIU95844.1"/>
    <property type="molecule type" value="Genomic_DNA"/>
</dbReference>
<evidence type="ECO:0000256" key="2">
    <source>
        <dbReference type="ARBA" id="ARBA00007248"/>
    </source>
</evidence>
<dbReference type="GO" id="GO:0009279">
    <property type="term" value="C:cell outer membrane"/>
    <property type="evidence" value="ECO:0007669"/>
    <property type="project" value="UniProtKB-SubCell"/>
</dbReference>